<keyword evidence="1" id="KW-0238">DNA-binding</keyword>
<dbReference type="Gene3D" id="1.10.260.40">
    <property type="entry name" value="lambda repressor-like DNA-binding domains"/>
    <property type="match status" value="1"/>
</dbReference>
<dbReference type="PROSITE" id="PS50943">
    <property type="entry name" value="HTH_CROC1"/>
    <property type="match status" value="1"/>
</dbReference>
<proteinExistence type="predicted"/>
<accession>A0A644YQB7</accession>
<evidence type="ECO:0000259" key="2">
    <source>
        <dbReference type="PROSITE" id="PS50943"/>
    </source>
</evidence>
<dbReference type="InterPro" id="IPR010982">
    <property type="entry name" value="Lambda_DNA-bd_dom_sf"/>
</dbReference>
<organism evidence="3">
    <name type="scientific">bioreactor metagenome</name>
    <dbReference type="NCBI Taxonomy" id="1076179"/>
    <lineage>
        <taxon>unclassified sequences</taxon>
        <taxon>metagenomes</taxon>
        <taxon>ecological metagenomes</taxon>
    </lineage>
</organism>
<dbReference type="AlphaFoldDB" id="A0A644YQB7"/>
<sequence>MSDLKFPFQPVHPGELLKDELKYRHLSQKVFAKQLGLPYIAFNEILNGKRPVTTDFALFMEVALGVPAYILVGMQTDYNLQVAQKDNKLNKRIDEIRKMASMF</sequence>
<feature type="domain" description="HTH cro/C1-type" evidence="2">
    <location>
        <begin position="17"/>
        <end position="70"/>
    </location>
</feature>
<dbReference type="SMART" id="SM00530">
    <property type="entry name" value="HTH_XRE"/>
    <property type="match status" value="1"/>
</dbReference>
<comment type="caution">
    <text evidence="3">The sequence shown here is derived from an EMBL/GenBank/DDBJ whole genome shotgun (WGS) entry which is preliminary data.</text>
</comment>
<evidence type="ECO:0000313" key="3">
    <source>
        <dbReference type="EMBL" id="MPM30477.1"/>
    </source>
</evidence>
<reference evidence="3" key="1">
    <citation type="submission" date="2019-08" db="EMBL/GenBank/DDBJ databases">
        <authorList>
            <person name="Kucharzyk K."/>
            <person name="Murdoch R.W."/>
            <person name="Higgins S."/>
            <person name="Loffler F."/>
        </authorList>
    </citation>
    <scope>NUCLEOTIDE SEQUENCE</scope>
</reference>
<protein>
    <recommendedName>
        <fullName evidence="2">HTH cro/C1-type domain-containing protein</fullName>
    </recommendedName>
</protein>
<dbReference type="EMBL" id="VSSQ01005796">
    <property type="protein sequence ID" value="MPM30477.1"/>
    <property type="molecule type" value="Genomic_DNA"/>
</dbReference>
<dbReference type="InterPro" id="IPR013430">
    <property type="entry name" value="Toxin_antidote_HigA"/>
</dbReference>
<dbReference type="NCBIfam" id="TIGR02607">
    <property type="entry name" value="antidote_HigA"/>
    <property type="match status" value="1"/>
</dbReference>
<dbReference type="InterPro" id="IPR001387">
    <property type="entry name" value="Cro/C1-type_HTH"/>
</dbReference>
<evidence type="ECO:0000256" key="1">
    <source>
        <dbReference type="ARBA" id="ARBA00023125"/>
    </source>
</evidence>
<dbReference type="PANTHER" id="PTHR36924">
    <property type="entry name" value="ANTITOXIN HIGA-1"/>
    <property type="match status" value="1"/>
</dbReference>
<name>A0A644YQB7_9ZZZZ</name>
<dbReference type="SUPFAM" id="SSF47413">
    <property type="entry name" value="lambda repressor-like DNA-binding domains"/>
    <property type="match status" value="1"/>
</dbReference>
<dbReference type="GO" id="GO:0003677">
    <property type="term" value="F:DNA binding"/>
    <property type="evidence" value="ECO:0007669"/>
    <property type="project" value="UniProtKB-KW"/>
</dbReference>
<dbReference type="CDD" id="cd00093">
    <property type="entry name" value="HTH_XRE"/>
    <property type="match status" value="1"/>
</dbReference>
<gene>
    <name evidence="3" type="ORF">SDC9_77027</name>
</gene>
<dbReference type="PANTHER" id="PTHR36924:SF1">
    <property type="entry name" value="ANTITOXIN HIGA-1"/>
    <property type="match status" value="1"/>
</dbReference>